<keyword evidence="2" id="KW-0813">Transport</keyword>
<dbReference type="Gene3D" id="1.10.760.10">
    <property type="entry name" value="Cytochrome c-like domain"/>
    <property type="match status" value="1"/>
</dbReference>
<evidence type="ECO:0000256" key="9">
    <source>
        <dbReference type="SAM" id="MobiDB-lite"/>
    </source>
</evidence>
<feature type="chain" id="PRO_5046161799" description="Cytochrome c-551" evidence="10">
    <location>
        <begin position="24"/>
        <end position="114"/>
    </location>
</feature>
<evidence type="ECO:0000256" key="10">
    <source>
        <dbReference type="SAM" id="SignalP"/>
    </source>
</evidence>
<reference evidence="12 13" key="1">
    <citation type="submission" date="2024-08" db="EMBL/GenBank/DDBJ databases">
        <title>Whole-genome sequencing of halo(alkali)philic microorganisms from hypersaline lakes.</title>
        <authorList>
            <person name="Sorokin D.Y."/>
            <person name="Merkel A.Y."/>
            <person name="Messina E."/>
            <person name="Yakimov M."/>
        </authorList>
    </citation>
    <scope>NUCLEOTIDE SEQUENCE [LARGE SCALE GENOMIC DNA]</scope>
    <source>
        <strain evidence="12 13">Cl-TMA</strain>
    </source>
</reference>
<evidence type="ECO:0000313" key="13">
    <source>
        <dbReference type="Proteomes" id="UP001575181"/>
    </source>
</evidence>
<dbReference type="Proteomes" id="UP001575181">
    <property type="component" value="Unassembled WGS sequence"/>
</dbReference>
<name>A0ABV4TS06_9GAMM</name>
<keyword evidence="6 8" id="KW-0408">Iron</keyword>
<evidence type="ECO:0000256" key="3">
    <source>
        <dbReference type="ARBA" id="ARBA00022617"/>
    </source>
</evidence>
<accession>A0ABV4TS06</accession>
<keyword evidence="13" id="KW-1185">Reference proteome</keyword>
<evidence type="ECO:0000256" key="1">
    <source>
        <dbReference type="ARBA" id="ARBA00021020"/>
    </source>
</evidence>
<evidence type="ECO:0000256" key="7">
    <source>
        <dbReference type="ARBA" id="ARBA00031244"/>
    </source>
</evidence>
<proteinExistence type="predicted"/>
<sequence length="114" mass="11496">MKKTVIAISAGLALGLGVSNAQAAGGKTAAQELGCTACHGATTKLVGPSFQAVGKRYNSDKGKLLEVVKHNVKQGGSGNWTDVTGGTPMPPQPQAAGKTKKLKAIAGWIADLAK</sequence>
<dbReference type="PRINTS" id="PR00606">
    <property type="entry name" value="CYTCHROMECID"/>
</dbReference>
<dbReference type="InterPro" id="IPR009056">
    <property type="entry name" value="Cyt_c-like_dom"/>
</dbReference>
<feature type="signal peptide" evidence="10">
    <location>
        <begin position="1"/>
        <end position="23"/>
    </location>
</feature>
<dbReference type="EMBL" id="JBGUAW010000003">
    <property type="protein sequence ID" value="MFA9460120.1"/>
    <property type="molecule type" value="Genomic_DNA"/>
</dbReference>
<feature type="region of interest" description="Disordered" evidence="9">
    <location>
        <begin position="76"/>
        <end position="100"/>
    </location>
</feature>
<evidence type="ECO:0000256" key="2">
    <source>
        <dbReference type="ARBA" id="ARBA00022448"/>
    </source>
</evidence>
<organism evidence="12 13">
    <name type="scientific">Thiohalorhabdus methylotrophus</name>
    <dbReference type="NCBI Taxonomy" id="3242694"/>
    <lineage>
        <taxon>Bacteria</taxon>
        <taxon>Pseudomonadati</taxon>
        <taxon>Pseudomonadota</taxon>
        <taxon>Gammaproteobacteria</taxon>
        <taxon>Thiohalorhabdales</taxon>
        <taxon>Thiohalorhabdaceae</taxon>
        <taxon>Thiohalorhabdus</taxon>
    </lineage>
</organism>
<keyword evidence="5" id="KW-0249">Electron transport</keyword>
<evidence type="ECO:0000256" key="8">
    <source>
        <dbReference type="PROSITE-ProRule" id="PRU00433"/>
    </source>
</evidence>
<dbReference type="PROSITE" id="PS51007">
    <property type="entry name" value="CYTC"/>
    <property type="match status" value="1"/>
</dbReference>
<dbReference type="InterPro" id="IPR002324">
    <property type="entry name" value="Cyt_c_ID"/>
</dbReference>
<keyword evidence="4 8" id="KW-0479">Metal-binding</keyword>
<gene>
    <name evidence="12" type="ORF">ACERLL_04710</name>
</gene>
<evidence type="ECO:0000256" key="5">
    <source>
        <dbReference type="ARBA" id="ARBA00022982"/>
    </source>
</evidence>
<dbReference type="Pfam" id="PF00034">
    <property type="entry name" value="Cytochrom_C"/>
    <property type="match status" value="1"/>
</dbReference>
<evidence type="ECO:0000256" key="4">
    <source>
        <dbReference type="ARBA" id="ARBA00022723"/>
    </source>
</evidence>
<evidence type="ECO:0000259" key="11">
    <source>
        <dbReference type="PROSITE" id="PS51007"/>
    </source>
</evidence>
<keyword evidence="10" id="KW-0732">Signal</keyword>
<evidence type="ECO:0000313" key="12">
    <source>
        <dbReference type="EMBL" id="MFA9460120.1"/>
    </source>
</evidence>
<evidence type="ECO:0000256" key="6">
    <source>
        <dbReference type="ARBA" id="ARBA00023004"/>
    </source>
</evidence>
<protein>
    <recommendedName>
        <fullName evidence="1">Cytochrome c-551</fullName>
    </recommendedName>
    <alternativeName>
        <fullName evidence="7">Cytochrome c551</fullName>
    </alternativeName>
</protein>
<keyword evidence="3 8" id="KW-0349">Heme</keyword>
<dbReference type="RefSeq" id="WP_373654907.1">
    <property type="nucleotide sequence ID" value="NZ_JBGUAW010000003.1"/>
</dbReference>
<dbReference type="InterPro" id="IPR036909">
    <property type="entry name" value="Cyt_c-like_dom_sf"/>
</dbReference>
<comment type="caution">
    <text evidence="12">The sequence shown here is derived from an EMBL/GenBank/DDBJ whole genome shotgun (WGS) entry which is preliminary data.</text>
</comment>
<feature type="domain" description="Cytochrome c" evidence="11">
    <location>
        <begin position="21"/>
        <end position="113"/>
    </location>
</feature>
<dbReference type="SUPFAM" id="SSF46626">
    <property type="entry name" value="Cytochrome c"/>
    <property type="match status" value="1"/>
</dbReference>